<keyword evidence="3" id="KW-1185">Reference proteome</keyword>
<evidence type="ECO:0000313" key="2">
    <source>
        <dbReference type="EMBL" id="MEU1953151.1"/>
    </source>
</evidence>
<comment type="caution">
    <text evidence="2">The sequence shown here is derived from an EMBL/GenBank/DDBJ whole genome shotgun (WGS) entry which is preliminary data.</text>
</comment>
<proteinExistence type="predicted"/>
<feature type="region of interest" description="Disordered" evidence="1">
    <location>
        <begin position="26"/>
        <end position="53"/>
    </location>
</feature>
<gene>
    <name evidence="2" type="ORF">ABZ510_14915</name>
</gene>
<evidence type="ECO:0000256" key="1">
    <source>
        <dbReference type="SAM" id="MobiDB-lite"/>
    </source>
</evidence>
<name>A0ABV2WQK2_9NOCA</name>
<dbReference type="RefSeq" id="WP_030524054.1">
    <property type="nucleotide sequence ID" value="NZ_JBEYBD010000006.1"/>
</dbReference>
<evidence type="ECO:0000313" key="3">
    <source>
        <dbReference type="Proteomes" id="UP001550628"/>
    </source>
</evidence>
<dbReference type="GeneID" id="96244302"/>
<reference evidence="2 3" key="1">
    <citation type="submission" date="2024-06" db="EMBL/GenBank/DDBJ databases">
        <title>The Natural Products Discovery Center: Release of the First 8490 Sequenced Strains for Exploring Actinobacteria Biosynthetic Diversity.</title>
        <authorList>
            <person name="Kalkreuter E."/>
            <person name="Kautsar S.A."/>
            <person name="Yang D."/>
            <person name="Bader C.D."/>
            <person name="Teijaro C.N."/>
            <person name="Fluegel L."/>
            <person name="Davis C.M."/>
            <person name="Simpson J.R."/>
            <person name="Lauterbach L."/>
            <person name="Steele A.D."/>
            <person name="Gui C."/>
            <person name="Meng S."/>
            <person name="Li G."/>
            <person name="Viehrig K."/>
            <person name="Ye F."/>
            <person name="Su P."/>
            <person name="Kiefer A.F."/>
            <person name="Nichols A."/>
            <person name="Cepeda A.J."/>
            <person name="Yan W."/>
            <person name="Fan B."/>
            <person name="Jiang Y."/>
            <person name="Adhikari A."/>
            <person name="Zheng C.-J."/>
            <person name="Schuster L."/>
            <person name="Cowan T.M."/>
            <person name="Smanski M.J."/>
            <person name="Chevrette M.G."/>
            <person name="De Carvalho L.P.S."/>
            <person name="Shen B."/>
        </authorList>
    </citation>
    <scope>NUCLEOTIDE SEQUENCE [LARGE SCALE GENOMIC DNA]</scope>
    <source>
        <strain evidence="2 3">NPDC019708</strain>
    </source>
</reference>
<sequence>MPDGIIRAMREVLHRAKNLVPDVAKLRSRPPRSVSEKAQGAANTVSDTDHDLRSPIDDLASPEIDHAPAPARRIRVVSGLGDDIDALVVSSRALSQDIHGLQQRGWTFERGGLDAYTDHTGKKITVPDAEVIDIEEGYREMPIGSAEMTRHLAQQVEYARRSDLIRTIAPPGLDEIDDKRGWTDRQVQKLVERDTASYLAAARARREILEESGVDIDERYSHDPVTIEAQNIERSMNWRDGLRELSHTVGDQPFPESGPFGPGRREDHTIVVEQMWESFRGQQGES</sequence>
<protein>
    <submittedName>
        <fullName evidence="2">Uncharacterized protein</fullName>
    </submittedName>
</protein>
<dbReference type="Proteomes" id="UP001550628">
    <property type="component" value="Unassembled WGS sequence"/>
</dbReference>
<dbReference type="EMBL" id="JBEYBF010000009">
    <property type="protein sequence ID" value="MEU1953151.1"/>
    <property type="molecule type" value="Genomic_DNA"/>
</dbReference>
<accession>A0ABV2WQK2</accession>
<organism evidence="2 3">
    <name type="scientific">Nocardia rhamnosiphila</name>
    <dbReference type="NCBI Taxonomy" id="426716"/>
    <lineage>
        <taxon>Bacteria</taxon>
        <taxon>Bacillati</taxon>
        <taxon>Actinomycetota</taxon>
        <taxon>Actinomycetes</taxon>
        <taxon>Mycobacteriales</taxon>
        <taxon>Nocardiaceae</taxon>
        <taxon>Nocardia</taxon>
    </lineage>
</organism>